<reference evidence="5" key="1">
    <citation type="submission" date="2022-09" db="EMBL/GenBank/DDBJ databases">
        <authorList>
            <person name="Duchaud E."/>
        </authorList>
    </citation>
    <scope>NUCLEOTIDE SEQUENCE</scope>
    <source>
        <strain evidence="5">TRV642</strain>
    </source>
</reference>
<gene>
    <name evidence="5" type="ORF">TRV642_4200</name>
</gene>
<proteinExistence type="predicted"/>
<name>A0A9W4TKI1_9FLAO</name>
<evidence type="ECO:0000259" key="4">
    <source>
        <dbReference type="PROSITE" id="PS50943"/>
    </source>
</evidence>
<dbReference type="Pfam" id="PF01381">
    <property type="entry name" value="HTH_3"/>
    <property type="match status" value="1"/>
</dbReference>
<keyword evidence="2" id="KW-0238">DNA-binding</keyword>
<evidence type="ECO:0000313" key="6">
    <source>
        <dbReference type="Proteomes" id="UP001152749"/>
    </source>
</evidence>
<dbReference type="PANTHER" id="PTHR46797">
    <property type="entry name" value="HTH-TYPE TRANSCRIPTIONAL REGULATOR"/>
    <property type="match status" value="1"/>
</dbReference>
<dbReference type="PROSITE" id="PS50943">
    <property type="entry name" value="HTH_CROC1"/>
    <property type="match status" value="1"/>
</dbReference>
<feature type="domain" description="HTH cro/C1-type" evidence="4">
    <location>
        <begin position="16"/>
        <end position="70"/>
    </location>
</feature>
<dbReference type="KEGG" id="fcs:TRV642_4200"/>
<dbReference type="InterPro" id="IPR010982">
    <property type="entry name" value="Lambda_DNA-bd_dom_sf"/>
</dbReference>
<dbReference type="Proteomes" id="UP001152749">
    <property type="component" value="Chromosome"/>
</dbReference>
<evidence type="ECO:0000256" key="1">
    <source>
        <dbReference type="ARBA" id="ARBA00023015"/>
    </source>
</evidence>
<evidence type="ECO:0000256" key="2">
    <source>
        <dbReference type="ARBA" id="ARBA00023125"/>
    </source>
</evidence>
<accession>A0A9W4TKI1</accession>
<dbReference type="InterPro" id="IPR001387">
    <property type="entry name" value="Cro/C1-type_HTH"/>
</dbReference>
<keyword evidence="3" id="KW-0804">Transcription</keyword>
<dbReference type="RefSeq" id="WP_263361415.1">
    <property type="nucleotide sequence ID" value="NZ_OX336425.1"/>
</dbReference>
<dbReference type="PANTHER" id="PTHR46797:SF23">
    <property type="entry name" value="HTH-TYPE TRANSCRIPTIONAL REGULATOR SUTR"/>
    <property type="match status" value="1"/>
</dbReference>
<evidence type="ECO:0000313" key="5">
    <source>
        <dbReference type="EMBL" id="CAI2768885.1"/>
    </source>
</evidence>
<dbReference type="InterPro" id="IPR050807">
    <property type="entry name" value="TransReg_Diox_bact_type"/>
</dbReference>
<dbReference type="GO" id="GO:0005829">
    <property type="term" value="C:cytosol"/>
    <property type="evidence" value="ECO:0007669"/>
    <property type="project" value="TreeGrafter"/>
</dbReference>
<keyword evidence="1" id="KW-0805">Transcription regulation</keyword>
<dbReference type="GO" id="GO:0003700">
    <property type="term" value="F:DNA-binding transcription factor activity"/>
    <property type="evidence" value="ECO:0007669"/>
    <property type="project" value="TreeGrafter"/>
</dbReference>
<organism evidence="5 6">
    <name type="scientific">Flavobacterium collinsii</name>
    <dbReference type="NCBI Taxonomy" id="1114861"/>
    <lineage>
        <taxon>Bacteria</taxon>
        <taxon>Pseudomonadati</taxon>
        <taxon>Bacteroidota</taxon>
        <taxon>Flavobacteriia</taxon>
        <taxon>Flavobacteriales</taxon>
        <taxon>Flavobacteriaceae</taxon>
        <taxon>Flavobacterium</taxon>
    </lineage>
</organism>
<dbReference type="EMBL" id="OX336425">
    <property type="protein sequence ID" value="CAI2768885.1"/>
    <property type="molecule type" value="Genomic_DNA"/>
</dbReference>
<dbReference type="CDD" id="cd00093">
    <property type="entry name" value="HTH_XRE"/>
    <property type="match status" value="1"/>
</dbReference>
<dbReference type="GO" id="GO:0003677">
    <property type="term" value="F:DNA binding"/>
    <property type="evidence" value="ECO:0007669"/>
    <property type="project" value="UniProtKB-KW"/>
</dbReference>
<sequence length="76" mass="8700">MNISEEIFIANLGLHIKGLREKKGWSQQQLAVACDIPRNQISRIERAKINTGIRTLIRIANALDIELTELLRLHLK</sequence>
<dbReference type="AlphaFoldDB" id="A0A9W4TKI1"/>
<dbReference type="Gene3D" id="1.10.260.40">
    <property type="entry name" value="lambda repressor-like DNA-binding domains"/>
    <property type="match status" value="1"/>
</dbReference>
<protein>
    <submittedName>
        <fullName evidence="5">Transcriptional regulator</fullName>
    </submittedName>
</protein>
<evidence type="ECO:0000256" key="3">
    <source>
        <dbReference type="ARBA" id="ARBA00023163"/>
    </source>
</evidence>
<dbReference type="SUPFAM" id="SSF47413">
    <property type="entry name" value="lambda repressor-like DNA-binding domains"/>
    <property type="match status" value="1"/>
</dbReference>
<dbReference type="SMART" id="SM00530">
    <property type="entry name" value="HTH_XRE"/>
    <property type="match status" value="1"/>
</dbReference>